<dbReference type="AlphaFoldDB" id="X1AHI9"/>
<sequence length="86" mass="10416">MKPIELLHPKQRRPSKAYLVNELRKAVFTWREQSYPGISSTTKRLLQFWFSEDHIVYNEPFEFWFCQREAIETLIYAYEVIKNATS</sequence>
<organism evidence="1">
    <name type="scientific">marine sediment metagenome</name>
    <dbReference type="NCBI Taxonomy" id="412755"/>
    <lineage>
        <taxon>unclassified sequences</taxon>
        <taxon>metagenomes</taxon>
        <taxon>ecological metagenomes</taxon>
    </lineage>
</organism>
<evidence type="ECO:0000313" key="1">
    <source>
        <dbReference type="EMBL" id="GAG59481.1"/>
    </source>
</evidence>
<reference evidence="1" key="1">
    <citation type="journal article" date="2014" name="Front. Microbiol.">
        <title>High frequency of phylogenetically diverse reductive dehalogenase-homologous genes in deep subseafloor sedimentary metagenomes.</title>
        <authorList>
            <person name="Kawai M."/>
            <person name="Futagami T."/>
            <person name="Toyoda A."/>
            <person name="Takaki Y."/>
            <person name="Nishi S."/>
            <person name="Hori S."/>
            <person name="Arai W."/>
            <person name="Tsubouchi T."/>
            <person name="Morono Y."/>
            <person name="Uchiyama I."/>
            <person name="Ito T."/>
            <person name="Fujiyama A."/>
            <person name="Inagaki F."/>
            <person name="Takami H."/>
        </authorList>
    </citation>
    <scope>NUCLEOTIDE SEQUENCE</scope>
    <source>
        <strain evidence="1">Expedition CK06-06</strain>
    </source>
</reference>
<name>X1AHI9_9ZZZZ</name>
<protein>
    <submittedName>
        <fullName evidence="1">Uncharacterized protein</fullName>
    </submittedName>
</protein>
<proteinExistence type="predicted"/>
<accession>X1AHI9</accession>
<dbReference type="EMBL" id="BART01000957">
    <property type="protein sequence ID" value="GAG59481.1"/>
    <property type="molecule type" value="Genomic_DNA"/>
</dbReference>
<gene>
    <name evidence="1" type="ORF">S01H4_03784</name>
</gene>
<comment type="caution">
    <text evidence="1">The sequence shown here is derived from an EMBL/GenBank/DDBJ whole genome shotgun (WGS) entry which is preliminary data.</text>
</comment>